<accession>A0A1H1ZIM3</accession>
<protein>
    <recommendedName>
        <fullName evidence="3">Bacteriocin-protection, YdeI or OmpD-Associated</fullName>
    </recommendedName>
</protein>
<evidence type="ECO:0008006" key="3">
    <source>
        <dbReference type="Google" id="ProtNLM"/>
    </source>
</evidence>
<organism evidence="1 2">
    <name type="scientific">Microlunatus soli</name>
    <dbReference type="NCBI Taxonomy" id="630515"/>
    <lineage>
        <taxon>Bacteria</taxon>
        <taxon>Bacillati</taxon>
        <taxon>Actinomycetota</taxon>
        <taxon>Actinomycetes</taxon>
        <taxon>Propionibacteriales</taxon>
        <taxon>Propionibacteriaceae</taxon>
        <taxon>Microlunatus</taxon>
    </lineage>
</organism>
<reference evidence="1 2" key="1">
    <citation type="submission" date="2016-10" db="EMBL/GenBank/DDBJ databases">
        <authorList>
            <person name="de Groot N.N."/>
        </authorList>
    </citation>
    <scope>NUCLEOTIDE SEQUENCE [LARGE SCALE GENOMIC DNA]</scope>
    <source>
        <strain evidence="1 2">DSM 21800</strain>
    </source>
</reference>
<keyword evidence="2" id="KW-1185">Reference proteome</keyword>
<dbReference type="Proteomes" id="UP000199103">
    <property type="component" value="Chromosome I"/>
</dbReference>
<dbReference type="STRING" id="630515.SAMN04489812_5236"/>
<dbReference type="AlphaFoldDB" id="A0A1H1ZIM3"/>
<gene>
    <name evidence="1" type="ORF">SAMN04489812_5236</name>
</gene>
<name>A0A1H1ZIM3_9ACTN</name>
<sequence>MNEITARNAAEWEAWLAAHHDTTKEVWIRTAKKHSGIESIRPDEATEVALCFGWIDSHRRRVDETWFLQRYSPRRKGSHWSAANLTLAAQLIAAGRMRPAGLAEFTRAR</sequence>
<evidence type="ECO:0000313" key="1">
    <source>
        <dbReference type="EMBL" id="SDT33322.1"/>
    </source>
</evidence>
<dbReference type="OrthoDB" id="9796999at2"/>
<dbReference type="RefSeq" id="WP_091533177.1">
    <property type="nucleotide sequence ID" value="NZ_LT629772.1"/>
</dbReference>
<proteinExistence type="predicted"/>
<dbReference type="EMBL" id="LT629772">
    <property type="protein sequence ID" value="SDT33322.1"/>
    <property type="molecule type" value="Genomic_DNA"/>
</dbReference>
<evidence type="ECO:0000313" key="2">
    <source>
        <dbReference type="Proteomes" id="UP000199103"/>
    </source>
</evidence>